<dbReference type="InterPro" id="IPR012902">
    <property type="entry name" value="N_methyl_site"/>
</dbReference>
<dbReference type="Pfam" id="PF07963">
    <property type="entry name" value="N_methyl"/>
    <property type="match status" value="1"/>
</dbReference>
<proteinExistence type="predicted"/>
<evidence type="ECO:0000256" key="1">
    <source>
        <dbReference type="SAM" id="Phobius"/>
    </source>
</evidence>
<sequence>MEKQGKKTKFLNNFIQSLKTSKNYGYTLVEVLTVLIILGIMGALMGPRLFFGDSSSASGDAYNLAKSLVGVTRQRAISQTSAARLSFDPNQSDKFLIEIANTRGCEALTRLSEAAVSSQTDIKVYSTTGFQIGDKLKIGSDTTSNEITGKDNTTITLGVALGTSQNKDSTVELVENWKEDSALNLKKNIGNGKYIYEYLQLPENVTVTSNITNWTLCFNSRGIATIYDNSGNSQAKLELTFKDGSSNEETLTILKGGAIETN</sequence>
<name>A0A844GND9_9CHRO</name>
<dbReference type="Proteomes" id="UP000437131">
    <property type="component" value="Unassembled WGS sequence"/>
</dbReference>
<dbReference type="InterPro" id="IPR045584">
    <property type="entry name" value="Pilin-like"/>
</dbReference>
<keyword evidence="1" id="KW-0812">Transmembrane</keyword>
<keyword evidence="1" id="KW-1133">Transmembrane helix</keyword>
<protein>
    <submittedName>
        <fullName evidence="2">Prepilin-type N-terminal cleavage/methylation domain-containing protein</fullName>
    </submittedName>
</protein>
<dbReference type="NCBIfam" id="TIGR02532">
    <property type="entry name" value="IV_pilin_GFxxxE"/>
    <property type="match status" value="1"/>
</dbReference>
<organism evidence="2 3">
    <name type="scientific">Cyanobacterium aponinum 0216</name>
    <dbReference type="NCBI Taxonomy" id="2676140"/>
    <lineage>
        <taxon>Bacteria</taxon>
        <taxon>Bacillati</taxon>
        <taxon>Cyanobacteriota</taxon>
        <taxon>Cyanophyceae</taxon>
        <taxon>Oscillatoriophycideae</taxon>
        <taxon>Chroococcales</taxon>
        <taxon>Geminocystaceae</taxon>
        <taxon>Cyanobacterium</taxon>
    </lineage>
</organism>
<keyword evidence="1" id="KW-0472">Membrane</keyword>
<dbReference type="EMBL" id="WMIA01000003">
    <property type="protein sequence ID" value="MTF38114.1"/>
    <property type="molecule type" value="Genomic_DNA"/>
</dbReference>
<evidence type="ECO:0000313" key="3">
    <source>
        <dbReference type="Proteomes" id="UP000437131"/>
    </source>
</evidence>
<evidence type="ECO:0000313" key="2">
    <source>
        <dbReference type="EMBL" id="MTF38114.1"/>
    </source>
</evidence>
<accession>A0A844GND9</accession>
<gene>
    <name evidence="2" type="ORF">GGC33_04155</name>
</gene>
<dbReference type="RefSeq" id="WP_155082993.1">
    <property type="nucleotide sequence ID" value="NZ_WMIA01000003.1"/>
</dbReference>
<dbReference type="SUPFAM" id="SSF54523">
    <property type="entry name" value="Pili subunits"/>
    <property type="match status" value="1"/>
</dbReference>
<reference evidence="2 3" key="1">
    <citation type="submission" date="2019-11" db="EMBL/GenBank/DDBJ databases">
        <title>Isolation of a new High Light Tolerant Cyanobacteria.</title>
        <authorList>
            <person name="Dobson Z."/>
            <person name="Vaughn N."/>
            <person name="Vaughn M."/>
            <person name="Fromme P."/>
            <person name="Mazor Y."/>
        </authorList>
    </citation>
    <scope>NUCLEOTIDE SEQUENCE [LARGE SCALE GENOMIC DNA]</scope>
    <source>
        <strain evidence="2 3">0216</strain>
    </source>
</reference>
<feature type="transmembrane region" description="Helical" evidence="1">
    <location>
        <begin position="24"/>
        <end position="45"/>
    </location>
</feature>
<comment type="caution">
    <text evidence="2">The sequence shown here is derived from an EMBL/GenBank/DDBJ whole genome shotgun (WGS) entry which is preliminary data.</text>
</comment>
<dbReference type="AlphaFoldDB" id="A0A844GND9"/>